<name>A0ABN0MYM7_9CHLA</name>
<keyword evidence="1" id="KW-0812">Transmembrane</keyword>
<keyword evidence="3" id="KW-1185">Reference proteome</keyword>
<organism evidence="2 3">
    <name type="scientific">Chlamydia ibidis 10-1398/6</name>
    <dbReference type="NCBI Taxonomy" id="1046581"/>
    <lineage>
        <taxon>Bacteria</taxon>
        <taxon>Pseudomonadati</taxon>
        <taxon>Chlamydiota</taxon>
        <taxon>Chlamydiia</taxon>
        <taxon>Chlamydiales</taxon>
        <taxon>Chlamydiaceae</taxon>
        <taxon>Chlamydia/Chlamydophila group</taxon>
        <taxon>Chlamydia</taxon>
    </lineage>
</organism>
<evidence type="ECO:0000256" key="1">
    <source>
        <dbReference type="SAM" id="Phobius"/>
    </source>
</evidence>
<keyword evidence="1" id="KW-1133">Transmembrane helix</keyword>
<reference evidence="2 3" key="1">
    <citation type="submission" date="2013-07" db="EMBL/GenBank/DDBJ databases">
        <title>Isolation of a new Chlamydia species from the feral Sacred Ibis (Threskiornis aethiopicus): Chlamydia ibidis.</title>
        <authorList>
            <person name="Vorimore F."/>
            <person name="Hsia R.-C."/>
            <person name="Huot-Creasy H."/>
            <person name="Bastian S."/>
            <person name="Deruyter L."/>
            <person name="Passet A."/>
            <person name="Sachse K."/>
            <person name="Bavoil P."/>
            <person name="Myers G."/>
            <person name="Laroucau K."/>
        </authorList>
    </citation>
    <scope>NUCLEOTIDE SEQUENCE [LARGE SCALE GENOMIC DNA]</scope>
    <source>
        <strain evidence="2 3">10-1398/6</strain>
    </source>
</reference>
<gene>
    <name evidence="2" type="ORF">H359_0868</name>
</gene>
<keyword evidence="1" id="KW-0472">Membrane</keyword>
<feature type="transmembrane region" description="Helical" evidence="1">
    <location>
        <begin position="32"/>
        <end position="57"/>
    </location>
</feature>
<proteinExistence type="predicted"/>
<protein>
    <submittedName>
        <fullName evidence="2">Uncharacterized protein</fullName>
    </submittedName>
</protein>
<comment type="caution">
    <text evidence="2">The sequence shown here is derived from an EMBL/GenBank/DDBJ whole genome shotgun (WGS) entry which is preliminary data.</text>
</comment>
<evidence type="ECO:0000313" key="2">
    <source>
        <dbReference type="EMBL" id="EQM62426.1"/>
    </source>
</evidence>
<dbReference type="Proteomes" id="UP000016064">
    <property type="component" value="Unassembled WGS sequence"/>
</dbReference>
<sequence>MQLKNLVVADITKSPANRGLTGGCSKIKLYDYLFNLGIIDAIVHGLALIKILFNLVFGLD</sequence>
<dbReference type="EMBL" id="APJW01000003">
    <property type="protein sequence ID" value="EQM62426.1"/>
    <property type="molecule type" value="Genomic_DNA"/>
</dbReference>
<evidence type="ECO:0000313" key="3">
    <source>
        <dbReference type="Proteomes" id="UP000016064"/>
    </source>
</evidence>
<accession>A0ABN0MYM7</accession>